<dbReference type="Pfam" id="PF04176">
    <property type="entry name" value="TIP41"/>
    <property type="match status" value="1"/>
</dbReference>
<dbReference type="OMA" id="QPFDWTY"/>
<dbReference type="VEuPathDB" id="VectorBase:CSON004528"/>
<dbReference type="InterPro" id="IPR051330">
    <property type="entry name" value="Phosphatase_reg/MetRdx"/>
</dbReference>
<dbReference type="EMBL" id="UFQT01001903">
    <property type="protein sequence ID" value="SSX32121.1"/>
    <property type="molecule type" value="Genomic_DNA"/>
</dbReference>
<dbReference type="GO" id="GO:0031929">
    <property type="term" value="P:TOR signaling"/>
    <property type="evidence" value="ECO:0007669"/>
    <property type="project" value="TreeGrafter"/>
</dbReference>
<dbReference type="AlphaFoldDB" id="A0A336L4C7"/>
<evidence type="ECO:0000313" key="3">
    <source>
        <dbReference type="EMBL" id="SSX12678.1"/>
    </source>
</evidence>
<reference evidence="4" key="2">
    <citation type="submission" date="2018-07" db="EMBL/GenBank/DDBJ databases">
        <authorList>
            <person name="Quirk P.G."/>
            <person name="Krulwich T.A."/>
        </authorList>
    </citation>
    <scope>NUCLEOTIDE SEQUENCE</scope>
</reference>
<reference evidence="3" key="1">
    <citation type="submission" date="2018-04" db="EMBL/GenBank/DDBJ databases">
        <authorList>
            <person name="Go L.Y."/>
            <person name="Mitchell J.A."/>
        </authorList>
    </citation>
    <scope>NUCLEOTIDE SEQUENCE</scope>
    <source>
        <tissue evidence="3">Whole organism</tissue>
    </source>
</reference>
<accession>A0A336L4C7</accession>
<sequence>MDTIALMHKEEGAKTIPRLPVDSETTTFNNWTISYTKSHILKSICTRNNECQQEKPEECCELCTYNFAVNLPHLPDMVFHKNELTLVHENGARLEFKPLHALQGVKLTPKEEVVKVACSEEWKESRPADTTTEKVKPFDWTFCTEYQGTCSGMKIEPTEKKIDLMKLMKRENILFYHDLTLFEDELHDHGISSCSVKIRVMPSGFYVLLRNFIRVDGVLIKINDTRFHYEIENNYIVKEFTVRGAKIPNLKHIPPVLFTDPQEISQVLPIERKVNEILIFK</sequence>
<dbReference type="EMBL" id="UFQS01001903">
    <property type="protein sequence ID" value="SSX12678.1"/>
    <property type="molecule type" value="Genomic_DNA"/>
</dbReference>
<proteinExistence type="inferred from homology"/>
<comment type="similarity">
    <text evidence="1">Belongs to the TIP41 family.</text>
</comment>
<protein>
    <recommendedName>
        <fullName evidence="2">TIP41-like protein</fullName>
    </recommendedName>
</protein>
<name>A0A336L4C7_CULSO</name>
<gene>
    <name evidence="3" type="primary">CSON004528</name>
</gene>
<dbReference type="PANTHER" id="PTHR21021">
    <property type="entry name" value="GAF/PUTATIVE CYTOSKELETAL PROTEIN"/>
    <property type="match status" value="1"/>
</dbReference>
<evidence type="ECO:0000313" key="4">
    <source>
        <dbReference type="EMBL" id="SSX32121.1"/>
    </source>
</evidence>
<evidence type="ECO:0000256" key="1">
    <source>
        <dbReference type="ARBA" id="ARBA00006658"/>
    </source>
</evidence>
<evidence type="ECO:0000256" key="2">
    <source>
        <dbReference type="ARBA" id="ARBA00018951"/>
    </source>
</evidence>
<dbReference type="PANTHER" id="PTHR21021:SF16">
    <property type="entry name" value="TIP41-LIKE PROTEIN"/>
    <property type="match status" value="1"/>
</dbReference>
<dbReference type="InterPro" id="IPR007303">
    <property type="entry name" value="TIP41-like"/>
</dbReference>
<organism evidence="3">
    <name type="scientific">Culicoides sonorensis</name>
    <name type="common">Biting midge</name>
    <dbReference type="NCBI Taxonomy" id="179676"/>
    <lineage>
        <taxon>Eukaryota</taxon>
        <taxon>Metazoa</taxon>
        <taxon>Ecdysozoa</taxon>
        <taxon>Arthropoda</taxon>
        <taxon>Hexapoda</taxon>
        <taxon>Insecta</taxon>
        <taxon>Pterygota</taxon>
        <taxon>Neoptera</taxon>
        <taxon>Endopterygota</taxon>
        <taxon>Diptera</taxon>
        <taxon>Nematocera</taxon>
        <taxon>Chironomoidea</taxon>
        <taxon>Ceratopogonidae</taxon>
        <taxon>Ceratopogoninae</taxon>
        <taxon>Culicoides</taxon>
        <taxon>Monoculicoides</taxon>
    </lineage>
</organism>
<dbReference type="GO" id="GO:0005829">
    <property type="term" value="C:cytosol"/>
    <property type="evidence" value="ECO:0007669"/>
    <property type="project" value="TreeGrafter"/>
</dbReference>